<dbReference type="InterPro" id="IPR012910">
    <property type="entry name" value="Plug_dom"/>
</dbReference>
<dbReference type="Gene3D" id="2.170.130.10">
    <property type="entry name" value="TonB-dependent receptor, plug domain"/>
    <property type="match status" value="1"/>
</dbReference>
<evidence type="ECO:0000256" key="8">
    <source>
        <dbReference type="PROSITE-ProRule" id="PRU01360"/>
    </source>
</evidence>
<keyword evidence="14" id="KW-1185">Reference proteome</keyword>
<evidence type="ECO:0000256" key="7">
    <source>
        <dbReference type="ARBA" id="ARBA00023237"/>
    </source>
</evidence>
<feature type="chain" id="PRO_5012285939" evidence="10">
    <location>
        <begin position="23"/>
        <end position="941"/>
    </location>
</feature>
<keyword evidence="2 8" id="KW-0813">Transport</keyword>
<dbReference type="Gene3D" id="2.60.40.1120">
    <property type="entry name" value="Carboxypeptidase-like, regulatory domain"/>
    <property type="match status" value="1"/>
</dbReference>
<dbReference type="SUPFAM" id="SSF49464">
    <property type="entry name" value="Carboxypeptidase regulatory domain-like"/>
    <property type="match status" value="1"/>
</dbReference>
<dbReference type="InterPro" id="IPR008969">
    <property type="entry name" value="CarboxyPept-like_regulatory"/>
</dbReference>
<reference evidence="14" key="1">
    <citation type="submission" date="2017-06" db="EMBL/GenBank/DDBJ databases">
        <authorList>
            <person name="Varghese N."/>
            <person name="Submissions S."/>
        </authorList>
    </citation>
    <scope>NUCLEOTIDE SEQUENCE [LARGE SCALE GENOMIC DNA]</scope>
    <source>
        <strain evidence="14">DSM 28041</strain>
    </source>
</reference>
<dbReference type="InterPro" id="IPR036942">
    <property type="entry name" value="Beta-barrel_TonB_sf"/>
</dbReference>
<evidence type="ECO:0000256" key="2">
    <source>
        <dbReference type="ARBA" id="ARBA00022448"/>
    </source>
</evidence>
<evidence type="ECO:0000256" key="5">
    <source>
        <dbReference type="ARBA" id="ARBA00023077"/>
    </source>
</evidence>
<dbReference type="Gene3D" id="2.40.170.20">
    <property type="entry name" value="TonB-dependent receptor, beta-barrel domain"/>
    <property type="match status" value="1"/>
</dbReference>
<keyword evidence="4 8" id="KW-0812">Transmembrane</keyword>
<feature type="signal peptide" evidence="10">
    <location>
        <begin position="1"/>
        <end position="22"/>
    </location>
</feature>
<feature type="domain" description="TonB-dependent receptor-like beta-barrel" evidence="11">
    <location>
        <begin position="371"/>
        <end position="869"/>
    </location>
</feature>
<accession>A0A238ZYA6</accession>
<evidence type="ECO:0000256" key="9">
    <source>
        <dbReference type="RuleBase" id="RU003357"/>
    </source>
</evidence>
<evidence type="ECO:0000256" key="10">
    <source>
        <dbReference type="SAM" id="SignalP"/>
    </source>
</evidence>
<dbReference type="Proteomes" id="UP000198310">
    <property type="component" value="Unassembled WGS sequence"/>
</dbReference>
<name>A0A238ZYA6_9BACT</name>
<gene>
    <name evidence="13" type="ORF">SAMN06269173_11066</name>
</gene>
<dbReference type="PROSITE" id="PS52016">
    <property type="entry name" value="TONB_DEPENDENT_REC_3"/>
    <property type="match status" value="1"/>
</dbReference>
<dbReference type="GO" id="GO:0009279">
    <property type="term" value="C:cell outer membrane"/>
    <property type="evidence" value="ECO:0007669"/>
    <property type="project" value="UniProtKB-SubCell"/>
</dbReference>
<organism evidence="13 14">
    <name type="scientific">Hymenobacter mucosus</name>
    <dbReference type="NCBI Taxonomy" id="1411120"/>
    <lineage>
        <taxon>Bacteria</taxon>
        <taxon>Pseudomonadati</taxon>
        <taxon>Bacteroidota</taxon>
        <taxon>Cytophagia</taxon>
        <taxon>Cytophagales</taxon>
        <taxon>Hymenobacteraceae</taxon>
        <taxon>Hymenobacter</taxon>
    </lineage>
</organism>
<sequence length="941" mass="101173">MRTPFTRSLLAAGLSLALPVSAALAQAPATGQAPAASPEIRGTLRTDAGEALAGATVTVVHLPTGTRRTTTTDATGQFSMNALLAGGPYLVQLAQPGYRPRLLTNVFLLPDKPSQYEVALSVATVAAGTRRADRTQLDAVAPVDVVDMRQVLPVVPQSDVTDLLNYLVPSFNSTRQTLTYGTDHVDVSSLRGLAPDQTLVLLNGKRVHTTGLINLIGNRGVGSVGTDLNALSANALDRVEVLRDGAAAQYGSDAIAGVMNFQLKADNQGGNVLLKTGLTSRGDGLATLLSVNKGLKLGEKGFLNLTADADYRGYTSRGYARDGATQPVYSFIQAREDSFLRANNRTYADYEQRNGEARMLNLRGMFNAGRQLNERTRLYAFGGYAHRRGQSASTWVLPSVNPREVVNRPGYQLGYQPLGNSRIHDAHATLGAVRQLGAWSLDVSHTFGLNRMYFDVTNSVNPTMGATSPTDIYAGGFGFTQNVSNATLSRLFSNLLAGTNVAVGGEYRTDAYAILPGEPAAYTDYGQSAPGTTPGSQGFLGYSPQLSVEARRQNAAAFLDVEADVTKKWTVGTSLRVENYSDFGSAFIYKVSTRLALLEQLALRAGFNTGFRAPALQQSRYRQLIPFPSAAGTFFVGILENAGPAARAAGIADLKAETSRNLNLGLALTPTARLAFTADAYQIDIDDRIVVSNLFGRGAGLGAAFDQALTSVNMVGAQFYTNSLNTRTRGLDLVATYRTEPGRHNLGLTAAANLNQTRQRGAVAVPASYRPDLPLTQRQQQYLDPRQLSLLTTGSPAAKVLLSVEYQTGKVGAQLRNTYFGEVAYYDNNFEGWDFGSYYLVFRPKVVTDLMLTYKPTAGLQLTGGASNLLNVLPDNLRQAAANGRPPQGFATTAEFEAYFRRTYNRTPSFPYNRDIAPYQSVQMGTAGAFFYLKAAYTLGL</sequence>
<dbReference type="InterPro" id="IPR037066">
    <property type="entry name" value="Plug_dom_sf"/>
</dbReference>
<evidence type="ECO:0000313" key="14">
    <source>
        <dbReference type="Proteomes" id="UP000198310"/>
    </source>
</evidence>
<evidence type="ECO:0000256" key="6">
    <source>
        <dbReference type="ARBA" id="ARBA00023136"/>
    </source>
</evidence>
<proteinExistence type="inferred from homology"/>
<dbReference type="Pfam" id="PF13620">
    <property type="entry name" value="CarboxypepD_reg"/>
    <property type="match status" value="1"/>
</dbReference>
<dbReference type="SUPFAM" id="SSF56935">
    <property type="entry name" value="Porins"/>
    <property type="match status" value="1"/>
</dbReference>
<dbReference type="AlphaFoldDB" id="A0A238ZYA6"/>
<dbReference type="EMBL" id="FZNS01000010">
    <property type="protein sequence ID" value="SNR88249.1"/>
    <property type="molecule type" value="Genomic_DNA"/>
</dbReference>
<dbReference type="InterPro" id="IPR039426">
    <property type="entry name" value="TonB-dep_rcpt-like"/>
</dbReference>
<keyword evidence="3 8" id="KW-1134">Transmembrane beta strand</keyword>
<keyword evidence="6 8" id="KW-0472">Membrane</keyword>
<dbReference type="InterPro" id="IPR000531">
    <property type="entry name" value="Beta-barrel_TonB"/>
</dbReference>
<evidence type="ECO:0000259" key="12">
    <source>
        <dbReference type="Pfam" id="PF07715"/>
    </source>
</evidence>
<evidence type="ECO:0000256" key="3">
    <source>
        <dbReference type="ARBA" id="ARBA00022452"/>
    </source>
</evidence>
<evidence type="ECO:0000313" key="13">
    <source>
        <dbReference type="EMBL" id="SNR88249.1"/>
    </source>
</evidence>
<keyword evidence="5 9" id="KW-0798">TonB box</keyword>
<evidence type="ECO:0000256" key="1">
    <source>
        <dbReference type="ARBA" id="ARBA00004571"/>
    </source>
</evidence>
<evidence type="ECO:0000256" key="4">
    <source>
        <dbReference type="ARBA" id="ARBA00022692"/>
    </source>
</evidence>
<dbReference type="RefSeq" id="WP_089333744.1">
    <property type="nucleotide sequence ID" value="NZ_FZNS01000010.1"/>
</dbReference>
<comment type="subcellular location">
    <subcellularLocation>
        <location evidence="1 8">Cell outer membrane</location>
        <topology evidence="1 8">Multi-pass membrane protein</topology>
    </subcellularLocation>
</comment>
<dbReference type="Pfam" id="PF07715">
    <property type="entry name" value="Plug"/>
    <property type="match status" value="1"/>
</dbReference>
<comment type="similarity">
    <text evidence="8 9">Belongs to the TonB-dependent receptor family.</text>
</comment>
<keyword evidence="10" id="KW-0732">Signal</keyword>
<dbReference type="PANTHER" id="PTHR47234:SF3">
    <property type="entry name" value="SECRETIN_TONB SHORT N-TERMINAL DOMAIN-CONTAINING PROTEIN"/>
    <property type="match status" value="1"/>
</dbReference>
<evidence type="ECO:0000259" key="11">
    <source>
        <dbReference type="Pfam" id="PF00593"/>
    </source>
</evidence>
<dbReference type="Pfam" id="PF00593">
    <property type="entry name" value="TonB_dep_Rec_b-barrel"/>
    <property type="match status" value="1"/>
</dbReference>
<feature type="domain" description="TonB-dependent receptor plug" evidence="12">
    <location>
        <begin position="137"/>
        <end position="258"/>
    </location>
</feature>
<dbReference type="PANTHER" id="PTHR47234">
    <property type="match status" value="1"/>
</dbReference>
<keyword evidence="7 8" id="KW-0998">Cell outer membrane</keyword>
<protein>
    <submittedName>
        <fullName evidence="13">Iron complex outermembrane recepter protein</fullName>
    </submittedName>
</protein>